<dbReference type="GO" id="GO:0015628">
    <property type="term" value="P:protein secretion by the type II secretion system"/>
    <property type="evidence" value="ECO:0007669"/>
    <property type="project" value="InterPro"/>
</dbReference>
<accession>F4H087</accession>
<dbReference type="GO" id="GO:0016020">
    <property type="term" value="C:membrane"/>
    <property type="evidence" value="ECO:0007669"/>
    <property type="project" value="UniProtKB-SubCell"/>
</dbReference>
<dbReference type="AlphaFoldDB" id="F4H087"/>
<dbReference type="InterPro" id="IPR000983">
    <property type="entry name" value="Bac_GSPG_pilin"/>
</dbReference>
<evidence type="ECO:0000256" key="2">
    <source>
        <dbReference type="ARBA" id="ARBA00022481"/>
    </source>
</evidence>
<dbReference type="PANTHER" id="PTHR30093:SF44">
    <property type="entry name" value="TYPE II SECRETION SYSTEM CORE PROTEIN G"/>
    <property type="match status" value="1"/>
</dbReference>
<comment type="subcellular location">
    <subcellularLocation>
        <location evidence="1">Membrane</location>
        <topology evidence="1">Single-pass membrane protein</topology>
    </subcellularLocation>
</comment>
<dbReference type="HOGENOM" id="CLU_091705_7_1_11"/>
<keyword evidence="3 6" id="KW-0812">Transmembrane</keyword>
<dbReference type="InterPro" id="IPR012902">
    <property type="entry name" value="N_methyl_site"/>
</dbReference>
<evidence type="ECO:0000256" key="6">
    <source>
        <dbReference type="SAM" id="Phobius"/>
    </source>
</evidence>
<keyword evidence="4 6" id="KW-1133">Transmembrane helix</keyword>
<dbReference type="InterPro" id="IPR045584">
    <property type="entry name" value="Pilin-like"/>
</dbReference>
<dbReference type="SUPFAM" id="SSF54523">
    <property type="entry name" value="Pili subunits"/>
    <property type="match status" value="1"/>
</dbReference>
<evidence type="ECO:0000256" key="1">
    <source>
        <dbReference type="ARBA" id="ARBA00004167"/>
    </source>
</evidence>
<dbReference type="NCBIfam" id="TIGR02532">
    <property type="entry name" value="IV_pilin_GFxxxE"/>
    <property type="match status" value="1"/>
</dbReference>
<dbReference type="KEGG" id="cfi:Celf_2004"/>
<feature type="transmembrane region" description="Helical" evidence="6">
    <location>
        <begin position="21"/>
        <end position="40"/>
    </location>
</feature>
<dbReference type="EMBL" id="CP002666">
    <property type="protein sequence ID" value="AEE46134.1"/>
    <property type="molecule type" value="Genomic_DNA"/>
</dbReference>
<dbReference type="PROSITE" id="PS00409">
    <property type="entry name" value="PROKAR_NTER_METHYL"/>
    <property type="match status" value="1"/>
</dbReference>
<dbReference type="Proteomes" id="UP000008460">
    <property type="component" value="Chromosome"/>
</dbReference>
<name>F4H087_CELFA</name>
<dbReference type="Gene3D" id="3.30.700.10">
    <property type="entry name" value="Glycoprotein, Type 4 Pilin"/>
    <property type="match status" value="1"/>
</dbReference>
<proteinExistence type="predicted"/>
<keyword evidence="2" id="KW-0488">Methylation</keyword>
<gene>
    <name evidence="7" type="ordered locus">Celf_2004</name>
</gene>
<organism evidence="7 8">
    <name type="scientific">Cellulomonas fimi (strain ATCC 484 / DSM 20113 / JCM 1341 / CCUG 24087 / LMG 16345 / NBRC 15513 / NCIMB 8980 / NCTC 7547 / NRS-133)</name>
    <dbReference type="NCBI Taxonomy" id="590998"/>
    <lineage>
        <taxon>Bacteria</taxon>
        <taxon>Bacillati</taxon>
        <taxon>Actinomycetota</taxon>
        <taxon>Actinomycetes</taxon>
        <taxon>Micrococcales</taxon>
        <taxon>Cellulomonadaceae</taxon>
        <taxon>Cellulomonas</taxon>
    </lineage>
</organism>
<dbReference type="STRING" id="590998.Celf_2004"/>
<sequence>MIARIRKSIEEKDQGFTLIELLVVMIIIGILAAIAIPVFLNQRKKAEDSAAKADVSTLGKEIATYFVDWDGTTDPVVSQTAATGGKYQLAAGAGAAADIGNASKKVALGDGVQFIGAGVHDQTWCVDVTNASGDKSVVGFKYSAAGGLEEGAC</sequence>
<keyword evidence="8" id="KW-1185">Reference proteome</keyword>
<dbReference type="RefSeq" id="WP_013771160.1">
    <property type="nucleotide sequence ID" value="NC_015514.1"/>
</dbReference>
<evidence type="ECO:0000313" key="7">
    <source>
        <dbReference type="EMBL" id="AEE46134.1"/>
    </source>
</evidence>
<keyword evidence="5 6" id="KW-0472">Membrane</keyword>
<dbReference type="PRINTS" id="PR00813">
    <property type="entry name" value="BCTERIALGSPG"/>
</dbReference>
<dbReference type="PANTHER" id="PTHR30093">
    <property type="entry name" value="GENERAL SECRETION PATHWAY PROTEIN G"/>
    <property type="match status" value="1"/>
</dbReference>
<reference evidence="7 8" key="1">
    <citation type="submission" date="2011-04" db="EMBL/GenBank/DDBJ databases">
        <title>Complete sequence of Cellulomonas fimi ATCC 484.</title>
        <authorList>
            <consortium name="US DOE Joint Genome Institute"/>
            <person name="Lucas S."/>
            <person name="Han J."/>
            <person name="Lapidus A."/>
            <person name="Cheng J.-F."/>
            <person name="Goodwin L."/>
            <person name="Pitluck S."/>
            <person name="Peters L."/>
            <person name="Chertkov O."/>
            <person name="Detter J.C."/>
            <person name="Han C."/>
            <person name="Tapia R."/>
            <person name="Land M."/>
            <person name="Hauser L."/>
            <person name="Kyrpides N."/>
            <person name="Ivanova N."/>
            <person name="Ovchinnikova G."/>
            <person name="Pagani I."/>
            <person name="Mead D."/>
            <person name="Brumm P."/>
            <person name="Woyke T."/>
        </authorList>
    </citation>
    <scope>NUCLEOTIDE SEQUENCE [LARGE SCALE GENOMIC DNA]</scope>
    <source>
        <strain evidence="8">ATCC 484 / DSM 20113 / JCM 1341 / NBRC 15513 / NCIMB 8980 / NCTC 7547</strain>
    </source>
</reference>
<evidence type="ECO:0000256" key="3">
    <source>
        <dbReference type="ARBA" id="ARBA00022692"/>
    </source>
</evidence>
<evidence type="ECO:0000256" key="5">
    <source>
        <dbReference type="ARBA" id="ARBA00023136"/>
    </source>
</evidence>
<dbReference type="eggNOG" id="COG2165">
    <property type="taxonomic scope" value="Bacteria"/>
</dbReference>
<dbReference type="Pfam" id="PF07963">
    <property type="entry name" value="N_methyl"/>
    <property type="match status" value="1"/>
</dbReference>
<evidence type="ECO:0000256" key="4">
    <source>
        <dbReference type="ARBA" id="ARBA00022989"/>
    </source>
</evidence>
<dbReference type="GO" id="GO:0015627">
    <property type="term" value="C:type II protein secretion system complex"/>
    <property type="evidence" value="ECO:0007669"/>
    <property type="project" value="InterPro"/>
</dbReference>
<protein>
    <submittedName>
        <fullName evidence="7">Secretory protein</fullName>
    </submittedName>
</protein>
<evidence type="ECO:0000313" key="8">
    <source>
        <dbReference type="Proteomes" id="UP000008460"/>
    </source>
</evidence>